<keyword evidence="9" id="KW-0653">Protein transport</keyword>
<comment type="similarity">
    <text evidence="2">Belongs to the small GTPase superfamily. Rab family.</text>
</comment>
<keyword evidence="4" id="KW-0813">Transport</keyword>
<dbReference type="SMART" id="SM00175">
    <property type="entry name" value="RAB"/>
    <property type="match status" value="1"/>
</dbReference>
<dbReference type="EC" id="3.6.5.2" evidence="3"/>
<evidence type="ECO:0000256" key="9">
    <source>
        <dbReference type="ARBA" id="ARBA00022927"/>
    </source>
</evidence>
<dbReference type="SUPFAM" id="SSF52540">
    <property type="entry name" value="P-loop containing nucleoside triphosphate hydrolases"/>
    <property type="match status" value="1"/>
</dbReference>
<keyword evidence="5" id="KW-0479">Metal-binding</keyword>
<evidence type="ECO:0000256" key="6">
    <source>
        <dbReference type="ARBA" id="ARBA00022741"/>
    </source>
</evidence>
<keyword evidence="7" id="KW-0378">Hydrolase</keyword>
<evidence type="ECO:0000256" key="1">
    <source>
        <dbReference type="ARBA" id="ARBA00001946"/>
    </source>
</evidence>
<gene>
    <name evidence="14" type="ORF">CTOB1V02_LOCUS1397</name>
</gene>
<dbReference type="SMART" id="SM00176">
    <property type="entry name" value="RAN"/>
    <property type="match status" value="1"/>
</dbReference>
<dbReference type="SMART" id="SM00173">
    <property type="entry name" value="RAS"/>
    <property type="match status" value="1"/>
</dbReference>
<proteinExistence type="inferred from homology"/>
<dbReference type="PROSITE" id="PS51420">
    <property type="entry name" value="RHO"/>
    <property type="match status" value="1"/>
</dbReference>
<dbReference type="SMART" id="SM00174">
    <property type="entry name" value="RHO"/>
    <property type="match status" value="1"/>
</dbReference>
<keyword evidence="6" id="KW-0547">Nucleotide-binding</keyword>
<evidence type="ECO:0000256" key="12">
    <source>
        <dbReference type="ARBA" id="ARBA00023289"/>
    </source>
</evidence>
<sequence length="304" mass="34201">MVQHLPYCRQKSISVSSSRSSSISGIPDPSRRPSLISRKDSWDVSPLPGFQECVTIMSSSWNLNYKVMLVGDSGAGKSSVLIRFRDDKFHDGSYISTIGIDFRNKIVDVDDTKVKLQIWDTAGQERFRSVTHAYYRDAHALLLLYDITNRGSFDNTRAWLAEIKEYAQTDVIIMLLGNKCDVAPAERKVRREDGERLAREFTKRRPKQASMWISHSTPSPGNKCDVAPAERKVRREDGERLAREFTVPFLETSAKTGLNVDLAFNAIARALKHKQTSSPEMGTFSVKAFVDSQVEKSPSRCSCG</sequence>
<dbReference type="GO" id="GO:0003925">
    <property type="term" value="F:G protein activity"/>
    <property type="evidence" value="ECO:0007669"/>
    <property type="project" value="UniProtKB-EC"/>
</dbReference>
<organism evidence="14">
    <name type="scientific">Cyprideis torosa</name>
    <dbReference type="NCBI Taxonomy" id="163714"/>
    <lineage>
        <taxon>Eukaryota</taxon>
        <taxon>Metazoa</taxon>
        <taxon>Ecdysozoa</taxon>
        <taxon>Arthropoda</taxon>
        <taxon>Crustacea</taxon>
        <taxon>Oligostraca</taxon>
        <taxon>Ostracoda</taxon>
        <taxon>Podocopa</taxon>
        <taxon>Podocopida</taxon>
        <taxon>Cytherocopina</taxon>
        <taxon>Cytheroidea</taxon>
        <taxon>Cytherideidae</taxon>
        <taxon>Cyprideis</taxon>
    </lineage>
</organism>
<dbReference type="Pfam" id="PF00071">
    <property type="entry name" value="Ras"/>
    <property type="match status" value="2"/>
</dbReference>
<dbReference type="OrthoDB" id="9989112at2759"/>
<evidence type="ECO:0000256" key="4">
    <source>
        <dbReference type="ARBA" id="ARBA00022448"/>
    </source>
</evidence>
<dbReference type="PANTHER" id="PTHR47978">
    <property type="match status" value="1"/>
</dbReference>
<evidence type="ECO:0000256" key="5">
    <source>
        <dbReference type="ARBA" id="ARBA00022723"/>
    </source>
</evidence>
<keyword evidence="11" id="KW-0449">Lipoprotein</keyword>
<dbReference type="GO" id="GO:0005525">
    <property type="term" value="F:GTP binding"/>
    <property type="evidence" value="ECO:0007669"/>
    <property type="project" value="UniProtKB-KW"/>
</dbReference>
<dbReference type="Gene3D" id="3.40.50.300">
    <property type="entry name" value="P-loop containing nucleotide triphosphate hydrolases"/>
    <property type="match status" value="2"/>
</dbReference>
<dbReference type="NCBIfam" id="TIGR00231">
    <property type="entry name" value="small_GTP"/>
    <property type="match status" value="1"/>
</dbReference>
<evidence type="ECO:0000256" key="11">
    <source>
        <dbReference type="ARBA" id="ARBA00023288"/>
    </source>
</evidence>
<evidence type="ECO:0000256" key="10">
    <source>
        <dbReference type="ARBA" id="ARBA00023134"/>
    </source>
</evidence>
<name>A0A7R8W259_9CRUS</name>
<evidence type="ECO:0000256" key="2">
    <source>
        <dbReference type="ARBA" id="ARBA00006270"/>
    </source>
</evidence>
<dbReference type="GO" id="GO:0046872">
    <property type="term" value="F:metal ion binding"/>
    <property type="evidence" value="ECO:0007669"/>
    <property type="project" value="UniProtKB-KW"/>
</dbReference>
<keyword evidence="12" id="KW-0636">Prenylation</keyword>
<comment type="cofactor">
    <cofactor evidence="1">
        <name>Mg(2+)</name>
        <dbReference type="ChEBI" id="CHEBI:18420"/>
    </cofactor>
</comment>
<dbReference type="FunFam" id="3.40.50.300:FF:000459">
    <property type="entry name" value="ras-related protein Rab-37 isoform X1"/>
    <property type="match status" value="1"/>
</dbReference>
<dbReference type="SMART" id="SM00177">
    <property type="entry name" value="ARF"/>
    <property type="match status" value="1"/>
</dbReference>
<dbReference type="EMBL" id="OB660196">
    <property type="protein sequence ID" value="CAD7223412.1"/>
    <property type="molecule type" value="Genomic_DNA"/>
</dbReference>
<evidence type="ECO:0000256" key="3">
    <source>
        <dbReference type="ARBA" id="ARBA00011984"/>
    </source>
</evidence>
<dbReference type="PROSITE" id="PS51419">
    <property type="entry name" value="RAB"/>
    <property type="match status" value="1"/>
</dbReference>
<reference evidence="14" key="1">
    <citation type="submission" date="2020-11" db="EMBL/GenBank/DDBJ databases">
        <authorList>
            <person name="Tran Van P."/>
        </authorList>
    </citation>
    <scope>NUCLEOTIDE SEQUENCE</scope>
</reference>
<evidence type="ECO:0000256" key="7">
    <source>
        <dbReference type="ARBA" id="ARBA00022801"/>
    </source>
</evidence>
<protein>
    <recommendedName>
        <fullName evidence="3">small monomeric GTPase</fullName>
        <ecNumber evidence="3">3.6.5.2</ecNumber>
    </recommendedName>
</protein>
<dbReference type="InterPro" id="IPR001806">
    <property type="entry name" value="Small_GTPase"/>
</dbReference>
<dbReference type="InterPro" id="IPR027417">
    <property type="entry name" value="P-loop_NTPase"/>
</dbReference>
<accession>A0A7R8W259</accession>
<dbReference type="AlphaFoldDB" id="A0A7R8W259"/>
<evidence type="ECO:0000313" key="14">
    <source>
        <dbReference type="EMBL" id="CAD7223412.1"/>
    </source>
</evidence>
<dbReference type="PROSITE" id="PS51421">
    <property type="entry name" value="RAS"/>
    <property type="match status" value="1"/>
</dbReference>
<dbReference type="InterPro" id="IPR005225">
    <property type="entry name" value="Small_GTP-bd"/>
</dbReference>
<evidence type="ECO:0000256" key="8">
    <source>
        <dbReference type="ARBA" id="ARBA00022842"/>
    </source>
</evidence>
<dbReference type="GO" id="GO:0015031">
    <property type="term" value="P:protein transport"/>
    <property type="evidence" value="ECO:0007669"/>
    <property type="project" value="UniProtKB-KW"/>
</dbReference>
<keyword evidence="8" id="KW-0460">Magnesium</keyword>
<evidence type="ECO:0000256" key="13">
    <source>
        <dbReference type="ARBA" id="ARBA00047660"/>
    </source>
</evidence>
<comment type="catalytic activity">
    <reaction evidence="13">
        <text>GTP + H2O = GDP + phosphate + H(+)</text>
        <dbReference type="Rhea" id="RHEA:19669"/>
        <dbReference type="ChEBI" id="CHEBI:15377"/>
        <dbReference type="ChEBI" id="CHEBI:15378"/>
        <dbReference type="ChEBI" id="CHEBI:37565"/>
        <dbReference type="ChEBI" id="CHEBI:43474"/>
        <dbReference type="ChEBI" id="CHEBI:58189"/>
        <dbReference type="EC" id="3.6.5.2"/>
    </reaction>
    <physiologicalReaction direction="left-to-right" evidence="13">
        <dbReference type="Rhea" id="RHEA:19670"/>
    </physiologicalReaction>
</comment>
<dbReference type="PRINTS" id="PR00449">
    <property type="entry name" value="RASTRNSFRMNG"/>
</dbReference>
<keyword evidence="10" id="KW-0342">GTP-binding</keyword>